<dbReference type="SUPFAM" id="SSF46565">
    <property type="entry name" value="Chaperone J-domain"/>
    <property type="match status" value="1"/>
</dbReference>
<feature type="repeat" description="TPR" evidence="1">
    <location>
        <begin position="343"/>
        <end position="376"/>
    </location>
</feature>
<dbReference type="InterPro" id="IPR011990">
    <property type="entry name" value="TPR-like_helical_dom_sf"/>
</dbReference>
<evidence type="ECO:0000313" key="4">
    <source>
        <dbReference type="EMBL" id="KAA1119058.1"/>
    </source>
</evidence>
<dbReference type="SUPFAM" id="SSF48452">
    <property type="entry name" value="TPR-like"/>
    <property type="match status" value="2"/>
</dbReference>
<feature type="compositionally biased region" description="Polar residues" evidence="2">
    <location>
        <begin position="7"/>
        <end position="20"/>
    </location>
</feature>
<dbReference type="PRINTS" id="PR00625">
    <property type="entry name" value="JDOMAIN"/>
</dbReference>
<reference evidence="4 5" key="1">
    <citation type="submission" date="2019-05" db="EMBL/GenBank/DDBJ databases">
        <title>Emergence of the Ug99 lineage of the wheat stem rust pathogen through somatic hybridization.</title>
        <authorList>
            <person name="Li F."/>
            <person name="Upadhyaya N.M."/>
            <person name="Sperschneider J."/>
            <person name="Matny O."/>
            <person name="Nguyen-Phuc H."/>
            <person name="Mago R."/>
            <person name="Raley C."/>
            <person name="Miller M.E."/>
            <person name="Silverstein K.A.T."/>
            <person name="Henningsen E."/>
            <person name="Hirsch C.D."/>
            <person name="Visser B."/>
            <person name="Pretorius Z.A."/>
            <person name="Steffenson B.J."/>
            <person name="Schwessinger B."/>
            <person name="Dodds P.N."/>
            <person name="Figueroa M."/>
        </authorList>
    </citation>
    <scope>NUCLEOTIDE SEQUENCE [LARGE SCALE GENOMIC DNA]</scope>
    <source>
        <strain evidence="4">21-0</strain>
    </source>
</reference>
<dbReference type="InterPro" id="IPR036869">
    <property type="entry name" value="J_dom_sf"/>
</dbReference>
<dbReference type="CDD" id="cd06257">
    <property type="entry name" value="DnaJ"/>
    <property type="match status" value="1"/>
</dbReference>
<evidence type="ECO:0000259" key="3">
    <source>
        <dbReference type="PROSITE" id="PS50076"/>
    </source>
</evidence>
<dbReference type="InterPro" id="IPR001623">
    <property type="entry name" value="DnaJ_domain"/>
</dbReference>
<dbReference type="SMART" id="SM00028">
    <property type="entry name" value="TPR"/>
    <property type="match status" value="5"/>
</dbReference>
<gene>
    <name evidence="4" type="ORF">PGT21_013817</name>
</gene>
<dbReference type="Pfam" id="PF13414">
    <property type="entry name" value="TPR_11"/>
    <property type="match status" value="1"/>
</dbReference>
<dbReference type="PANTHER" id="PTHR44200:SF1">
    <property type="entry name" value="DNAJ HOMOLOG SUBFAMILY C MEMBER 7"/>
    <property type="match status" value="1"/>
</dbReference>
<comment type="caution">
    <text evidence="4">The sequence shown here is derived from an EMBL/GenBank/DDBJ whole genome shotgun (WGS) entry which is preliminary data.</text>
</comment>
<feature type="repeat" description="TPR" evidence="1">
    <location>
        <begin position="105"/>
        <end position="138"/>
    </location>
</feature>
<dbReference type="InterPro" id="IPR052758">
    <property type="entry name" value="SRC_co-chaperone"/>
</dbReference>
<keyword evidence="1" id="KW-0802">TPR repeat</keyword>
<evidence type="ECO:0000256" key="1">
    <source>
        <dbReference type="PROSITE-ProRule" id="PRU00339"/>
    </source>
</evidence>
<dbReference type="Gene3D" id="1.25.40.10">
    <property type="entry name" value="Tetratricopeptide repeat domain"/>
    <property type="match status" value="1"/>
</dbReference>
<dbReference type="PROSITE" id="PS50076">
    <property type="entry name" value="DNAJ_2"/>
    <property type="match status" value="1"/>
</dbReference>
<keyword evidence="5" id="KW-1185">Reference proteome</keyword>
<feature type="compositionally biased region" description="Basic and acidic residues" evidence="2">
    <location>
        <begin position="23"/>
        <end position="33"/>
    </location>
</feature>
<name>A0A5B0R0I4_PUCGR</name>
<feature type="domain" description="J" evidence="3">
    <location>
        <begin position="472"/>
        <end position="533"/>
    </location>
</feature>
<dbReference type="PROSITE" id="PS50005">
    <property type="entry name" value="TPR"/>
    <property type="match status" value="2"/>
</dbReference>
<accession>A0A5B0R0I4</accession>
<evidence type="ECO:0000256" key="2">
    <source>
        <dbReference type="SAM" id="MobiDB-lite"/>
    </source>
</evidence>
<dbReference type="OrthoDB" id="2503718at2759"/>
<dbReference type="InterPro" id="IPR019734">
    <property type="entry name" value="TPR_rpt"/>
</dbReference>
<dbReference type="Pfam" id="PF13181">
    <property type="entry name" value="TPR_8"/>
    <property type="match status" value="1"/>
</dbReference>
<dbReference type="Pfam" id="PF00226">
    <property type="entry name" value="DnaJ"/>
    <property type="match status" value="1"/>
</dbReference>
<feature type="compositionally biased region" description="Low complexity" evidence="2">
    <location>
        <begin position="46"/>
        <end position="55"/>
    </location>
</feature>
<dbReference type="SMART" id="SM00271">
    <property type="entry name" value="DnaJ"/>
    <property type="match status" value="1"/>
</dbReference>
<feature type="compositionally biased region" description="Low complexity" evidence="2">
    <location>
        <begin position="80"/>
        <end position="97"/>
    </location>
</feature>
<proteinExistence type="predicted"/>
<organism evidence="4 5">
    <name type="scientific">Puccinia graminis f. sp. tritici</name>
    <dbReference type="NCBI Taxonomy" id="56615"/>
    <lineage>
        <taxon>Eukaryota</taxon>
        <taxon>Fungi</taxon>
        <taxon>Dikarya</taxon>
        <taxon>Basidiomycota</taxon>
        <taxon>Pucciniomycotina</taxon>
        <taxon>Pucciniomycetes</taxon>
        <taxon>Pucciniales</taxon>
        <taxon>Pucciniaceae</taxon>
        <taxon>Puccinia</taxon>
    </lineage>
</organism>
<evidence type="ECO:0000313" key="5">
    <source>
        <dbReference type="Proteomes" id="UP000324748"/>
    </source>
</evidence>
<dbReference type="EMBL" id="VSWC01000001">
    <property type="protein sequence ID" value="KAA1119058.1"/>
    <property type="molecule type" value="Genomic_DNA"/>
</dbReference>
<feature type="region of interest" description="Disordered" evidence="2">
    <location>
        <begin position="588"/>
        <end position="608"/>
    </location>
</feature>
<dbReference type="PANTHER" id="PTHR44200">
    <property type="entry name" value="DNAJ HOMOLOG SUBFAMILY C MEMBER 7"/>
    <property type="match status" value="1"/>
</dbReference>
<feature type="region of interest" description="Disordered" evidence="2">
    <location>
        <begin position="1"/>
        <end position="97"/>
    </location>
</feature>
<dbReference type="AlphaFoldDB" id="A0A5B0R0I4"/>
<protein>
    <recommendedName>
        <fullName evidence="3">J domain-containing protein</fullName>
    </recommendedName>
</protein>
<dbReference type="Proteomes" id="UP000324748">
    <property type="component" value="Unassembled WGS sequence"/>
</dbReference>
<sequence length="608" mass="67799">MAKKKSASNQNTAGPKASTSKAKKQDPIPKTEKPAVAPTLEDITIPSPTTSNTPSQRRKSSIPESSQARSTPKRRTSSKTETPVEPTNNENELPEPLQSELQKQAEAKKEEGNVQFKSGKFNEAIASYSEAIRINSDNPAYLANRAAALMSIRNYQSALADMQLVNSPKFISLGIQPTTKNILRLIRCYLPLGHLYQARQSLKSLLESSPDCLEAKKEDLRLKKLDDIIASLQRDRTRQDWSMMLIGLDRLQKELDCGSLKAKEWLIWKVEALCGQKKWEDAKCICNELVRSYSSDPEVLYYRAKVMYSQGNLAATVSHCQEAIRCDPGFSSAGTLLRQARKIESLKEAGNTSFKASDYKTAIEKYLEASSIDPTNESILLTLDSNRAQALLKSEQYAECIEVCNKILKIDKQHFKALRTRARAKKADSELDAALADFEAAAKIAPTPKDKTEISNDIKTTKILIARSKYVDHYKVLGVSRNASDDEIKKAFRKQSLIHHPDKGGNEEKFKEVNESYTVLQDPQSRRKFDMIDPDNPQGGSSFYDGFDDDDESDQMPFGWEGLFGSGAGSRASYSSSSHYRSHAHAHTHAHSFGGGNPNPFFTHTRGF</sequence>
<dbReference type="Gene3D" id="1.10.287.110">
    <property type="entry name" value="DnaJ domain"/>
    <property type="match status" value="1"/>
</dbReference>